<evidence type="ECO:0000259" key="3">
    <source>
        <dbReference type="Pfam" id="PF13191"/>
    </source>
</evidence>
<dbReference type="Gene3D" id="1.25.40.10">
    <property type="entry name" value="Tetratricopeptide repeat domain"/>
    <property type="match status" value="2"/>
</dbReference>
<dbReference type="InterPro" id="IPR011990">
    <property type="entry name" value="TPR-like_helical_dom_sf"/>
</dbReference>
<dbReference type="InterPro" id="IPR019734">
    <property type="entry name" value="TPR_rpt"/>
</dbReference>
<dbReference type="Pfam" id="PF13191">
    <property type="entry name" value="AAA_16"/>
    <property type="match status" value="1"/>
</dbReference>
<dbReference type="AlphaFoldDB" id="A0A8B8ATQ8"/>
<proteinExistence type="predicted"/>
<gene>
    <name evidence="5" type="primary">LOC111104753</name>
</gene>
<dbReference type="Gene3D" id="3.40.50.300">
    <property type="entry name" value="P-loop containing nucleotide triphosphate hydrolases"/>
    <property type="match status" value="1"/>
</dbReference>
<dbReference type="GeneID" id="111104753"/>
<evidence type="ECO:0000256" key="1">
    <source>
        <dbReference type="PROSITE-ProRule" id="PRU00339"/>
    </source>
</evidence>
<protein>
    <submittedName>
        <fullName evidence="5">Uncharacterized protein LOC111104753 isoform X1</fullName>
    </submittedName>
</protein>
<feature type="compositionally biased region" description="Low complexity" evidence="2">
    <location>
        <begin position="953"/>
        <end position="963"/>
    </location>
</feature>
<name>A0A8B8ATQ8_CRAVI</name>
<dbReference type="InterPro" id="IPR041664">
    <property type="entry name" value="AAA_16"/>
</dbReference>
<accession>A0A8B8ATQ8</accession>
<dbReference type="SMART" id="SM00028">
    <property type="entry name" value="TPR"/>
    <property type="match status" value="3"/>
</dbReference>
<evidence type="ECO:0000256" key="2">
    <source>
        <dbReference type="SAM" id="MobiDB-lite"/>
    </source>
</evidence>
<evidence type="ECO:0000313" key="5">
    <source>
        <dbReference type="RefSeq" id="XP_022294570.1"/>
    </source>
</evidence>
<organism evidence="4 5">
    <name type="scientific">Crassostrea virginica</name>
    <name type="common">Eastern oyster</name>
    <dbReference type="NCBI Taxonomy" id="6565"/>
    <lineage>
        <taxon>Eukaryota</taxon>
        <taxon>Metazoa</taxon>
        <taxon>Spiralia</taxon>
        <taxon>Lophotrochozoa</taxon>
        <taxon>Mollusca</taxon>
        <taxon>Bivalvia</taxon>
        <taxon>Autobranchia</taxon>
        <taxon>Pteriomorphia</taxon>
        <taxon>Ostreida</taxon>
        <taxon>Ostreoidea</taxon>
        <taxon>Ostreidae</taxon>
        <taxon>Crassostrea</taxon>
    </lineage>
</organism>
<dbReference type="OrthoDB" id="6117615at2759"/>
<dbReference type="SUPFAM" id="SSF52540">
    <property type="entry name" value="P-loop containing nucleoside triphosphate hydrolases"/>
    <property type="match status" value="1"/>
</dbReference>
<dbReference type="KEGG" id="cvn:111104753"/>
<feature type="region of interest" description="Disordered" evidence="2">
    <location>
        <begin position="926"/>
        <end position="986"/>
    </location>
</feature>
<dbReference type="InterPro" id="IPR027417">
    <property type="entry name" value="P-loop_NTPase"/>
</dbReference>
<dbReference type="RefSeq" id="XP_022294570.1">
    <property type="nucleotide sequence ID" value="XM_022438862.1"/>
</dbReference>
<feature type="repeat" description="TPR" evidence="1">
    <location>
        <begin position="680"/>
        <end position="713"/>
    </location>
</feature>
<dbReference type="PROSITE" id="PS50005">
    <property type="entry name" value="TPR"/>
    <property type="match status" value="1"/>
</dbReference>
<keyword evidence="4" id="KW-1185">Reference proteome</keyword>
<dbReference type="Pfam" id="PF13374">
    <property type="entry name" value="TPR_10"/>
    <property type="match status" value="3"/>
</dbReference>
<dbReference type="Proteomes" id="UP000694844">
    <property type="component" value="Chromosome 7"/>
</dbReference>
<sequence length="1074" mass="123261">MEMLSSNLQIENPTVDVWRKIKSDLIEILDTDDVIQHDFYIYSGDKLGEHPEVCWEVYKTGEQFFMALNNTFSEHCDLVEFLINLTEVINLHIDEGVTRVSNTLRQYLQGLKDYDKKLIEKGLGTKCFVGRDRELGHVIQTLMDDGKGLLIHGMGGMGKTSLAVEACRHLVIKNGWKVYKMDLREYTTLRDLVCNTLTKLGEQLSNSLTDHNVDESTGKDQLKYLKELLIQRCSEQETDTAFFFDNVDDILENDKEAFLLFAQQLLKMTNVCERRPKVRVLITARKRIVDDSKAKHLLRDLIVEYEIRGLEKTAALNLFYSTSATKFQTEPETVKEILLFCGNCPLAILSLCNSIRNSRISPAELLNELRMNQCEISSFDTFGVEPCLKQSFNRLNENLQRYLVKLSVFRTAKFDIEAATALAGRNKSSGKATTRLDMVRLKSRHFVEVEVAFEEFSIGRPKLYSLHPLIVQFLAKKCLSEPMAADLFDEAKEKFIEYFDDLIEHISLDFQTHPYESLKNLTENKSHIQHFYRYVMNTKGTLKPVCLDLPQTLGATRKDELRAFVLNDHERHEFYDHGIHFAEENNFVLDEIFYKMSKARLYFQIDRHDDCERLLQNIEVTLANKKFPPEGYSHMILAGFYLMKGRVLNARGHYKDALAMMEESLKLYQREPTLCQTEIGNTYNAIGVVYYNQQEYERSKEYHEKAAEVAKQVSLDEKFLGTNLQVFYTNIATALFAQWQKHAKSTISEEQNHHLLTQAEEYYTLAINHDPKASEDRAKKLTNRGKLYLSMKRYNAAEKDLLECLRIREKLLVPPNENLTHAYTNLGQFYISKGQDQKIDMDTQAGCFAKAKYNYDQAMLQIKMGGLLVTDRAYENIKKFHGIALKQLQSDEYEQMEQFYTDFESGKFNKKIRKCKSIDETMTKSERLASTGKSFEKISESESSQSESEDDSTSSSSSDRSSSLVITDNESHCNDDENDDSLDETTFKNTDTNAEVFPKGNSIDCTSSTGIDKTCQTLAESREDRQILDSGIGSWVSISDGSSVEIDDVASKRRRLVSMASGSLEDNVFTNSDK</sequence>
<dbReference type="PANTHER" id="PTHR47691">
    <property type="entry name" value="REGULATOR-RELATED"/>
    <property type="match status" value="1"/>
</dbReference>
<reference evidence="5" key="1">
    <citation type="submission" date="2025-08" db="UniProtKB">
        <authorList>
            <consortium name="RefSeq"/>
        </authorList>
    </citation>
    <scope>IDENTIFICATION</scope>
    <source>
        <tissue evidence="5">Whole sample</tissue>
    </source>
</reference>
<dbReference type="SUPFAM" id="SSF48452">
    <property type="entry name" value="TPR-like"/>
    <property type="match status" value="2"/>
</dbReference>
<keyword evidence="1" id="KW-0802">TPR repeat</keyword>
<dbReference type="PANTHER" id="PTHR47691:SF3">
    <property type="entry name" value="HTH-TYPE TRANSCRIPTIONAL REGULATOR RV0890C-RELATED"/>
    <property type="match status" value="1"/>
</dbReference>
<feature type="domain" description="Orc1-like AAA ATPase" evidence="3">
    <location>
        <begin position="128"/>
        <end position="264"/>
    </location>
</feature>
<evidence type="ECO:0000313" key="4">
    <source>
        <dbReference type="Proteomes" id="UP000694844"/>
    </source>
</evidence>